<feature type="region of interest" description="Disordered" evidence="1">
    <location>
        <begin position="205"/>
        <end position="226"/>
    </location>
</feature>
<feature type="non-terminal residue" evidence="2">
    <location>
        <position position="1"/>
    </location>
</feature>
<comment type="caution">
    <text evidence="2">The sequence shown here is derived from an EMBL/GenBank/DDBJ whole genome shotgun (WGS) entry which is preliminary data.</text>
</comment>
<evidence type="ECO:0000256" key="1">
    <source>
        <dbReference type="SAM" id="MobiDB-lite"/>
    </source>
</evidence>
<reference evidence="2" key="1">
    <citation type="journal article" date="2015" name="Nature">
        <title>Complex archaea that bridge the gap between prokaryotes and eukaryotes.</title>
        <authorList>
            <person name="Spang A."/>
            <person name="Saw J.H."/>
            <person name="Jorgensen S.L."/>
            <person name="Zaremba-Niedzwiedzka K."/>
            <person name="Martijn J."/>
            <person name="Lind A.E."/>
            <person name="van Eijk R."/>
            <person name="Schleper C."/>
            <person name="Guy L."/>
            <person name="Ettema T.J."/>
        </authorList>
    </citation>
    <scope>NUCLEOTIDE SEQUENCE</scope>
</reference>
<sequence>TKERKTDERHGAKGTQVFLDGGRIAESRRMKPAELVFAAWMGRTHWKPQHVFDICFNRFSTTRGSRFDSGCLLEKCKMQGMSGPKSRPDVGVRLEEYRADFVLAGRKALRRPRWEKRLELFQLFFVDYVPYRETLYTLRIPKGTADWWMFQIRCSVGLELARRGLFPPPLYFTGGQSSYVGSIDLVRSAASAGAAPRPGAAAEVEAGHKGRLAGRRGDSSQVAQGA</sequence>
<gene>
    <name evidence="2" type="ORF">LCGC14_2777350</name>
</gene>
<organism evidence="2">
    <name type="scientific">marine sediment metagenome</name>
    <dbReference type="NCBI Taxonomy" id="412755"/>
    <lineage>
        <taxon>unclassified sequences</taxon>
        <taxon>metagenomes</taxon>
        <taxon>ecological metagenomes</taxon>
    </lineage>
</organism>
<name>A0A0F9BKY6_9ZZZZ</name>
<dbReference type="AlphaFoldDB" id="A0A0F9BKY6"/>
<accession>A0A0F9BKY6</accession>
<proteinExistence type="predicted"/>
<protein>
    <submittedName>
        <fullName evidence="2">Uncharacterized protein</fullName>
    </submittedName>
</protein>
<evidence type="ECO:0000313" key="2">
    <source>
        <dbReference type="EMBL" id="KKK85036.1"/>
    </source>
</evidence>
<dbReference type="EMBL" id="LAZR01051494">
    <property type="protein sequence ID" value="KKK85036.1"/>
    <property type="molecule type" value="Genomic_DNA"/>
</dbReference>